<accession>A0A0J6H9B5</accession>
<dbReference type="EMBL" id="JARRTL010000073">
    <property type="protein sequence ID" value="MEC0488088.1"/>
    <property type="molecule type" value="Genomic_DNA"/>
</dbReference>
<proteinExistence type="predicted"/>
<dbReference type="EMBL" id="LECW02000051">
    <property type="protein sequence ID" value="KRT89283.1"/>
    <property type="molecule type" value="Genomic_DNA"/>
</dbReference>
<evidence type="ECO:0000313" key="4">
    <source>
        <dbReference type="Proteomes" id="UP001341297"/>
    </source>
</evidence>
<protein>
    <submittedName>
        <fullName evidence="1">Uncharacterized protein</fullName>
    </submittedName>
</protein>
<evidence type="ECO:0000313" key="3">
    <source>
        <dbReference type="Proteomes" id="UP000036168"/>
    </source>
</evidence>
<dbReference type="Proteomes" id="UP000036168">
    <property type="component" value="Unassembled WGS sequence"/>
</dbReference>
<name>A0A0J6H9B5_9BACI</name>
<dbReference type="AlphaFoldDB" id="A0A0J6H9B5"/>
<dbReference type="Proteomes" id="UP001341297">
    <property type="component" value="Unassembled WGS sequence"/>
</dbReference>
<dbReference type="KEGG" id="bgy:BGLY_2022"/>
<evidence type="ECO:0000313" key="1">
    <source>
        <dbReference type="EMBL" id="KRT89283.1"/>
    </source>
</evidence>
<sequence length="67" mass="8113">MLPNQRSKEQRMHDYITAIQQIEWICNRARRHGVDMNNVTEIEEAVDMALGRDEETQKWMRKQKLIE</sequence>
<reference evidence="2 4" key="3">
    <citation type="submission" date="2023-03" db="EMBL/GenBank/DDBJ databases">
        <title>Agriculturally important microbes genome sequencing.</title>
        <authorList>
            <person name="Dunlap C."/>
        </authorList>
    </citation>
    <scope>NUCLEOTIDE SEQUENCE [LARGE SCALE GENOMIC DNA]</scope>
    <source>
        <strain evidence="2 4">CBP-3203</strain>
    </source>
</reference>
<reference evidence="1 3" key="1">
    <citation type="journal article" date="2015" name="Int. J. Syst. Evol. Microbiol.">
        <title>Bacillus glycinifermentans sp. nov., isolated from fermented soybean paste.</title>
        <authorList>
            <person name="Kim S.J."/>
            <person name="Dunlap C.A."/>
            <person name="Kwon S.W."/>
            <person name="Rooney A.P."/>
        </authorList>
    </citation>
    <scope>NUCLEOTIDE SEQUENCE [LARGE SCALE GENOMIC DNA]</scope>
    <source>
        <strain evidence="1 3">GO-13</strain>
    </source>
</reference>
<evidence type="ECO:0000313" key="2">
    <source>
        <dbReference type="EMBL" id="MEC0488088.1"/>
    </source>
</evidence>
<gene>
    <name evidence="1" type="ORF">AB447_224425</name>
    <name evidence="2" type="ORF">P8828_25440</name>
</gene>
<dbReference type="PATRIC" id="fig|1664069.3.peg.2317"/>
<reference evidence="1" key="2">
    <citation type="submission" date="2015-10" db="EMBL/GenBank/DDBJ databases">
        <authorList>
            <person name="Dunlap C."/>
        </authorList>
    </citation>
    <scope>NUCLEOTIDE SEQUENCE</scope>
    <source>
        <strain evidence="1">GO-13</strain>
    </source>
</reference>
<accession>A0A0J6ESR6</accession>
<organism evidence="1 3">
    <name type="scientific">Bacillus glycinifermentans</name>
    <dbReference type="NCBI Taxonomy" id="1664069"/>
    <lineage>
        <taxon>Bacteria</taxon>
        <taxon>Bacillati</taxon>
        <taxon>Bacillota</taxon>
        <taxon>Bacilli</taxon>
        <taxon>Bacillales</taxon>
        <taxon>Bacillaceae</taxon>
        <taxon>Bacillus</taxon>
    </lineage>
</organism>
<comment type="caution">
    <text evidence="1">The sequence shown here is derived from an EMBL/GenBank/DDBJ whole genome shotgun (WGS) entry which is preliminary data.</text>
</comment>
<keyword evidence="4" id="KW-1185">Reference proteome</keyword>
<dbReference type="RefSeq" id="WP_046132634.1">
    <property type="nucleotide sequence ID" value="NZ_CP023481.1"/>
</dbReference>